<dbReference type="GO" id="GO:0046872">
    <property type="term" value="F:metal ion binding"/>
    <property type="evidence" value="ECO:0007669"/>
    <property type="project" value="UniProtKB-KW"/>
</dbReference>
<dbReference type="InterPro" id="IPR000121">
    <property type="entry name" value="PEP_util_C"/>
</dbReference>
<evidence type="ECO:0000259" key="21">
    <source>
        <dbReference type="Pfam" id="PF00391"/>
    </source>
</evidence>
<evidence type="ECO:0000313" key="24">
    <source>
        <dbReference type="EMBL" id="CAA9324051.1"/>
    </source>
</evidence>
<comment type="similarity">
    <text evidence="5 17">Belongs to the PEP-utilizing enzyme family.</text>
</comment>
<feature type="binding site" evidence="20">
    <location>
        <position position="435"/>
    </location>
    <ligand>
        <name>Mg(2+)</name>
        <dbReference type="ChEBI" id="CHEBI:18420"/>
    </ligand>
</feature>
<keyword evidence="24" id="KW-0670">Pyruvate</keyword>
<dbReference type="EMBL" id="CADCTX010000504">
    <property type="protein sequence ID" value="CAA9324051.1"/>
    <property type="molecule type" value="Genomic_DNA"/>
</dbReference>
<dbReference type="Pfam" id="PF05524">
    <property type="entry name" value="PEP-utilisers_N"/>
    <property type="match status" value="1"/>
</dbReference>
<keyword evidence="11 17" id="KW-0808">Transferase</keyword>
<evidence type="ECO:0000256" key="12">
    <source>
        <dbReference type="ARBA" id="ARBA00022683"/>
    </source>
</evidence>
<keyword evidence="14 17" id="KW-0418">Kinase</keyword>
<evidence type="ECO:0000256" key="13">
    <source>
        <dbReference type="ARBA" id="ARBA00022723"/>
    </source>
</evidence>
<comment type="cofactor">
    <cofactor evidence="2 17 20">
        <name>Mg(2+)</name>
        <dbReference type="ChEBI" id="CHEBI:18420"/>
    </cofactor>
</comment>
<feature type="active site" description="Proton donor" evidence="18">
    <location>
        <position position="506"/>
    </location>
</feature>
<evidence type="ECO:0000259" key="23">
    <source>
        <dbReference type="Pfam" id="PF05524"/>
    </source>
</evidence>
<dbReference type="InterPro" id="IPR008731">
    <property type="entry name" value="PTS_EIN"/>
</dbReference>
<dbReference type="Gene3D" id="3.50.30.10">
    <property type="entry name" value="Phosphohistidine domain"/>
    <property type="match status" value="1"/>
</dbReference>
<evidence type="ECO:0000256" key="18">
    <source>
        <dbReference type="PIRSR" id="PIRSR000732-1"/>
    </source>
</evidence>
<evidence type="ECO:0000256" key="20">
    <source>
        <dbReference type="PIRSR" id="PIRSR000732-3"/>
    </source>
</evidence>
<evidence type="ECO:0000256" key="6">
    <source>
        <dbReference type="ARBA" id="ARBA00012232"/>
    </source>
</evidence>
<gene>
    <name evidence="24" type="ORF">AVDCRST_MAG40-1603</name>
</gene>
<evidence type="ECO:0000256" key="10">
    <source>
        <dbReference type="ARBA" id="ARBA00022597"/>
    </source>
</evidence>
<feature type="domain" description="Phosphotransferase system enzyme I N-terminal" evidence="23">
    <location>
        <begin position="8"/>
        <end position="129"/>
    </location>
</feature>
<dbReference type="InterPro" id="IPR050499">
    <property type="entry name" value="PEP-utilizing_PTS_enzyme"/>
</dbReference>
<sequence>MPRRAIDGIPASAGVVVGPVHLLRWEVPEVRHRTIDDHEIESELARLRAGVAAAKDRLTRVRDRVARTVGPEEAQIFDAQALILEDPVMLEEVASLVQHNLGAENAVDLTMRVWHHTFAHAAQPMVRERAGDVVDVHIRLLTVLLGLPDHDPIDVPSGTGAVLVTHDLTPSLTVQLDRTAIAGIATDLGTRTSHVAILARSLGLPAVVGLRDAVSRLRGDETVLLDGSGGTLVVNPTPAETALFRTREERARQADAALRALGEAESVTRDGVHVTLRANVDLPDEAESAATSGADGVGLMRTEFLVVGRATMPDEDEQYRAYRRVVEAFGGRPVVIRTFDIGGDKLPVGGFPAEANPFLGWRAVRMCLDQPELFRTQLRALLRAAMHGDVRVMLPLVVTLDEVRQARALLDEASAELAARGVPHRADLPLGVMVETPAAAVAADTLVDDVAFFSIGTNDLVQYTLAVDRGNANLASRFTPLHPAVLRLIDMTVRAGARASLDVSVCGEMASHALTMYALIGLGLRQLSVSPRAVPAVKQLVRAITAEGAAAAVRTALALPTAARVEAELGARLHEALDAAGIAYAGLLALESERIILSSDES</sequence>
<feature type="binding site" evidence="19">
    <location>
        <position position="301"/>
    </location>
    <ligand>
        <name>phosphoenolpyruvate</name>
        <dbReference type="ChEBI" id="CHEBI:58702"/>
    </ligand>
</feature>
<name>A0A6J4L8D3_9BACT</name>
<dbReference type="Gene3D" id="1.10.274.10">
    <property type="entry name" value="PtsI, HPr-binding domain"/>
    <property type="match status" value="1"/>
</dbReference>
<comment type="function">
    <text evidence="3 17">General (non sugar-specific) component of the phosphoenolpyruvate-dependent sugar phosphotransferase system (sugar PTS). This major carbohydrate active-transport system catalyzes the phosphorylation of incoming sugar substrates concomitantly with their translocation across the cell membrane. Enzyme I transfers the phosphoryl group from phosphoenolpyruvate (PEP) to the phosphoryl carrier protein (HPr).</text>
</comment>
<comment type="catalytic activity">
    <reaction evidence="1 17">
        <text>L-histidyl-[protein] + phosphoenolpyruvate = N(pros)-phospho-L-histidyl-[protein] + pyruvate</text>
        <dbReference type="Rhea" id="RHEA:23880"/>
        <dbReference type="Rhea" id="RHEA-COMP:9745"/>
        <dbReference type="Rhea" id="RHEA-COMP:9746"/>
        <dbReference type="ChEBI" id="CHEBI:15361"/>
        <dbReference type="ChEBI" id="CHEBI:29979"/>
        <dbReference type="ChEBI" id="CHEBI:58702"/>
        <dbReference type="ChEBI" id="CHEBI:64837"/>
        <dbReference type="EC" id="2.7.3.9"/>
    </reaction>
</comment>
<evidence type="ECO:0000256" key="5">
    <source>
        <dbReference type="ARBA" id="ARBA00007837"/>
    </source>
</evidence>
<dbReference type="GO" id="GO:0016301">
    <property type="term" value="F:kinase activity"/>
    <property type="evidence" value="ECO:0007669"/>
    <property type="project" value="UniProtKB-KW"/>
</dbReference>
<keyword evidence="13 17" id="KW-0479">Metal-binding</keyword>
<dbReference type="GO" id="GO:0005737">
    <property type="term" value="C:cytoplasm"/>
    <property type="evidence" value="ECO:0007669"/>
    <property type="project" value="UniProtKB-SubCell"/>
</dbReference>
<reference evidence="24" key="1">
    <citation type="submission" date="2020-02" db="EMBL/GenBank/DDBJ databases">
        <authorList>
            <person name="Meier V. D."/>
        </authorList>
    </citation>
    <scope>NUCLEOTIDE SEQUENCE</scope>
    <source>
        <strain evidence="24">AVDCRST_MAG40</strain>
    </source>
</reference>
<evidence type="ECO:0000256" key="8">
    <source>
        <dbReference type="ARBA" id="ARBA00022448"/>
    </source>
</evidence>
<dbReference type="GO" id="GO:0008965">
    <property type="term" value="F:phosphoenolpyruvate-protein phosphotransferase activity"/>
    <property type="evidence" value="ECO:0007669"/>
    <property type="project" value="UniProtKB-EC"/>
</dbReference>
<dbReference type="InterPro" id="IPR040442">
    <property type="entry name" value="Pyrv_kinase-like_dom_sf"/>
</dbReference>
<dbReference type="AlphaFoldDB" id="A0A6J4L8D3"/>
<evidence type="ECO:0000256" key="1">
    <source>
        <dbReference type="ARBA" id="ARBA00000683"/>
    </source>
</evidence>
<dbReference type="InterPro" id="IPR008279">
    <property type="entry name" value="PEP-util_enz_mobile_dom"/>
</dbReference>
<accession>A0A6J4L8D3</accession>
<feature type="domain" description="PEP-utilising enzyme C-terminal" evidence="22">
    <location>
        <begin position="258"/>
        <end position="544"/>
    </location>
</feature>
<feature type="active site" description="Tele-phosphohistidine intermediate" evidence="18">
    <location>
        <position position="194"/>
    </location>
</feature>
<evidence type="ECO:0000256" key="2">
    <source>
        <dbReference type="ARBA" id="ARBA00001946"/>
    </source>
</evidence>
<evidence type="ECO:0000256" key="17">
    <source>
        <dbReference type="PIRNR" id="PIRNR000732"/>
    </source>
</evidence>
<evidence type="ECO:0000256" key="15">
    <source>
        <dbReference type="ARBA" id="ARBA00022842"/>
    </source>
</evidence>
<feature type="binding site" evidence="19">
    <location>
        <position position="337"/>
    </location>
    <ligand>
        <name>phosphoenolpyruvate</name>
        <dbReference type="ChEBI" id="CHEBI:58702"/>
    </ligand>
</feature>
<organism evidence="24">
    <name type="scientific">uncultured Gemmatimonadaceae bacterium</name>
    <dbReference type="NCBI Taxonomy" id="246130"/>
    <lineage>
        <taxon>Bacteria</taxon>
        <taxon>Pseudomonadati</taxon>
        <taxon>Gemmatimonadota</taxon>
        <taxon>Gemmatimonadia</taxon>
        <taxon>Gemmatimonadales</taxon>
        <taxon>Gemmatimonadaceae</taxon>
        <taxon>environmental samples</taxon>
    </lineage>
</organism>
<dbReference type="PRINTS" id="PR01736">
    <property type="entry name" value="PHPHTRNFRASE"/>
</dbReference>
<dbReference type="NCBIfam" id="TIGR01417">
    <property type="entry name" value="PTS_I_fam"/>
    <property type="match status" value="1"/>
</dbReference>
<dbReference type="SUPFAM" id="SSF47831">
    <property type="entry name" value="Enzyme I of the PEP:sugar phosphotransferase system HPr-binding (sub)domain"/>
    <property type="match status" value="1"/>
</dbReference>
<dbReference type="EC" id="2.7.3.9" evidence="6 17"/>
<evidence type="ECO:0000256" key="14">
    <source>
        <dbReference type="ARBA" id="ARBA00022777"/>
    </source>
</evidence>
<evidence type="ECO:0000259" key="22">
    <source>
        <dbReference type="Pfam" id="PF02896"/>
    </source>
</evidence>
<keyword evidence="8 17" id="KW-0813">Transport</keyword>
<feature type="binding site" evidence="19">
    <location>
        <position position="469"/>
    </location>
    <ligand>
        <name>phosphoenolpyruvate</name>
        <dbReference type="ChEBI" id="CHEBI:58702"/>
    </ligand>
</feature>
<dbReference type="InterPro" id="IPR036618">
    <property type="entry name" value="PtsI_HPr-bd_sf"/>
</dbReference>
<dbReference type="Pfam" id="PF02896">
    <property type="entry name" value="PEP-utilizers_C"/>
    <property type="match status" value="1"/>
</dbReference>
<evidence type="ECO:0000256" key="19">
    <source>
        <dbReference type="PIRSR" id="PIRSR000732-2"/>
    </source>
</evidence>
<feature type="domain" description="PEP-utilising enzyme mobile" evidence="21">
    <location>
        <begin position="160"/>
        <end position="230"/>
    </location>
</feature>
<dbReference type="Gene3D" id="3.20.20.60">
    <property type="entry name" value="Phosphoenolpyruvate-binding domains"/>
    <property type="match status" value="1"/>
</dbReference>
<keyword evidence="9 17" id="KW-0963">Cytoplasm</keyword>
<dbReference type="SUPFAM" id="SSF51621">
    <property type="entry name" value="Phosphoenolpyruvate/pyruvate domain"/>
    <property type="match status" value="1"/>
</dbReference>
<keyword evidence="10 17" id="KW-0762">Sugar transport</keyword>
<comment type="subcellular location">
    <subcellularLocation>
        <location evidence="4 17">Cytoplasm</location>
    </subcellularLocation>
</comment>
<feature type="binding site" evidence="19">
    <location>
        <begin position="458"/>
        <end position="459"/>
    </location>
    <ligand>
        <name>phosphoenolpyruvate</name>
        <dbReference type="ChEBI" id="CHEBI:58702"/>
    </ligand>
</feature>
<dbReference type="PANTHER" id="PTHR46244">
    <property type="entry name" value="PHOSPHOENOLPYRUVATE-PROTEIN PHOSPHOTRANSFERASE"/>
    <property type="match status" value="1"/>
</dbReference>
<evidence type="ECO:0000256" key="11">
    <source>
        <dbReference type="ARBA" id="ARBA00022679"/>
    </source>
</evidence>
<evidence type="ECO:0000256" key="7">
    <source>
        <dbReference type="ARBA" id="ARBA00016544"/>
    </source>
</evidence>
<dbReference type="Pfam" id="PF00391">
    <property type="entry name" value="PEP-utilizers"/>
    <property type="match status" value="1"/>
</dbReference>
<keyword evidence="15 17" id="KW-0460">Magnesium</keyword>
<dbReference type="PANTHER" id="PTHR46244:SF3">
    <property type="entry name" value="PHOSPHOENOLPYRUVATE-PROTEIN PHOSPHOTRANSFERASE"/>
    <property type="match status" value="1"/>
</dbReference>
<dbReference type="InterPro" id="IPR015813">
    <property type="entry name" value="Pyrv/PenolPyrv_kinase-like_dom"/>
</dbReference>
<dbReference type="GO" id="GO:0009401">
    <property type="term" value="P:phosphoenolpyruvate-dependent sugar phosphotransferase system"/>
    <property type="evidence" value="ECO:0007669"/>
    <property type="project" value="UniProtKB-KW"/>
</dbReference>
<feature type="binding site" evidence="20">
    <location>
        <position position="459"/>
    </location>
    <ligand>
        <name>Mg(2+)</name>
        <dbReference type="ChEBI" id="CHEBI:18420"/>
    </ligand>
</feature>
<evidence type="ECO:0000256" key="16">
    <source>
        <dbReference type="ARBA" id="ARBA00033235"/>
    </source>
</evidence>
<proteinExistence type="inferred from homology"/>
<dbReference type="InterPro" id="IPR024692">
    <property type="entry name" value="PTS_EI"/>
</dbReference>
<dbReference type="InterPro" id="IPR036637">
    <property type="entry name" value="Phosphohistidine_dom_sf"/>
</dbReference>
<evidence type="ECO:0000256" key="3">
    <source>
        <dbReference type="ARBA" id="ARBA00002728"/>
    </source>
</evidence>
<dbReference type="SUPFAM" id="SSF52009">
    <property type="entry name" value="Phosphohistidine domain"/>
    <property type="match status" value="1"/>
</dbReference>
<dbReference type="PIRSF" id="PIRSF000732">
    <property type="entry name" value="PTS_enzyme_I"/>
    <property type="match status" value="1"/>
</dbReference>
<dbReference type="InterPro" id="IPR006318">
    <property type="entry name" value="PTS_EI-like"/>
</dbReference>
<evidence type="ECO:0000256" key="4">
    <source>
        <dbReference type="ARBA" id="ARBA00004496"/>
    </source>
</evidence>
<evidence type="ECO:0000256" key="9">
    <source>
        <dbReference type="ARBA" id="ARBA00022490"/>
    </source>
</evidence>
<protein>
    <recommendedName>
        <fullName evidence="7 17">Phosphoenolpyruvate-protein phosphotransferase</fullName>
        <ecNumber evidence="6 17">2.7.3.9</ecNumber>
    </recommendedName>
    <alternativeName>
        <fullName evidence="16 17">Phosphotransferase system, enzyme I</fullName>
    </alternativeName>
</protein>
<keyword evidence="12 17" id="KW-0598">Phosphotransferase system</keyword>